<dbReference type="Gene3D" id="3.40.50.620">
    <property type="entry name" value="HUPs"/>
    <property type="match status" value="1"/>
</dbReference>
<organism evidence="2 3">
    <name type="scientific">Neoaquamicrobium sediminum</name>
    <dbReference type="NCBI Taxonomy" id="1849104"/>
    <lineage>
        <taxon>Bacteria</taxon>
        <taxon>Pseudomonadati</taxon>
        <taxon>Pseudomonadota</taxon>
        <taxon>Alphaproteobacteria</taxon>
        <taxon>Hyphomicrobiales</taxon>
        <taxon>Phyllobacteriaceae</taxon>
        <taxon>Neoaquamicrobium</taxon>
    </lineage>
</organism>
<evidence type="ECO:0000313" key="3">
    <source>
        <dbReference type="Proteomes" id="UP001559025"/>
    </source>
</evidence>
<name>A0ABV3WYK6_9HYPH</name>
<feature type="domain" description="UspA" evidence="1">
    <location>
        <begin position="1"/>
        <end position="42"/>
    </location>
</feature>
<evidence type="ECO:0000313" key="2">
    <source>
        <dbReference type="EMBL" id="MEX4009777.1"/>
    </source>
</evidence>
<accession>A0ABV3WYK6</accession>
<evidence type="ECO:0000259" key="1">
    <source>
        <dbReference type="Pfam" id="PF00582"/>
    </source>
</evidence>
<dbReference type="Proteomes" id="UP001559025">
    <property type="component" value="Unassembled WGS sequence"/>
</dbReference>
<proteinExistence type="predicted"/>
<dbReference type="InterPro" id="IPR006016">
    <property type="entry name" value="UspA"/>
</dbReference>
<gene>
    <name evidence="2" type="ORF">V1479_20890</name>
</gene>
<sequence>MYRKVLLAYDGSADGRLALGEGARLAQLCGAQVCLLAVVQISTGMVFAEGMHPGIVGDQSEVYRNILAEGERRLRDMGSDPKSASIWVTPDRRFAPSQGRSMPILLSSDTASMEPWQGGGQGRWPHISPTI</sequence>
<dbReference type="SUPFAM" id="SSF52402">
    <property type="entry name" value="Adenine nucleotide alpha hydrolases-like"/>
    <property type="match status" value="1"/>
</dbReference>
<dbReference type="InterPro" id="IPR014729">
    <property type="entry name" value="Rossmann-like_a/b/a_fold"/>
</dbReference>
<keyword evidence="3" id="KW-1185">Reference proteome</keyword>
<dbReference type="Pfam" id="PF00582">
    <property type="entry name" value="Usp"/>
    <property type="match status" value="1"/>
</dbReference>
<protein>
    <submittedName>
        <fullName evidence="2">Universal stress protein</fullName>
    </submittedName>
</protein>
<dbReference type="EMBL" id="JAZHFV010000007">
    <property type="protein sequence ID" value="MEX4009777.1"/>
    <property type="molecule type" value="Genomic_DNA"/>
</dbReference>
<reference evidence="2 3" key="1">
    <citation type="submission" date="2024-01" db="EMBL/GenBank/DDBJ databases">
        <title>New evidence supports the origin of RcGTA from prophage.</title>
        <authorList>
            <person name="Xu Y."/>
            <person name="Liu B."/>
            <person name="Chen F."/>
        </authorList>
    </citation>
    <scope>NUCLEOTIDE SEQUENCE [LARGE SCALE GENOMIC DNA]</scope>
    <source>
        <strain evidence="2 3">CBW1107-2</strain>
    </source>
</reference>
<comment type="caution">
    <text evidence="2">The sequence shown here is derived from an EMBL/GenBank/DDBJ whole genome shotgun (WGS) entry which is preliminary data.</text>
</comment>